<name>A0A9X2LUR2_STRMQ</name>
<protein>
    <submittedName>
        <fullName evidence="2">Uncharacterized protein</fullName>
    </submittedName>
</protein>
<feature type="region of interest" description="Disordered" evidence="1">
    <location>
        <begin position="1"/>
        <end position="20"/>
    </location>
</feature>
<evidence type="ECO:0000256" key="1">
    <source>
        <dbReference type="SAM" id="MobiDB-lite"/>
    </source>
</evidence>
<accession>A0A9X2LUR2</accession>
<proteinExistence type="predicted"/>
<gene>
    <name evidence="2" type="ORF">NQU54_17590</name>
</gene>
<organism evidence="2 3">
    <name type="scientific">Streptomyces malaysiensis subsp. samsunensis</name>
    <dbReference type="NCBI Taxonomy" id="459658"/>
    <lineage>
        <taxon>Bacteria</taxon>
        <taxon>Bacillati</taxon>
        <taxon>Actinomycetota</taxon>
        <taxon>Actinomycetes</taxon>
        <taxon>Kitasatosporales</taxon>
        <taxon>Streptomycetaceae</taxon>
        <taxon>Streptomyces</taxon>
        <taxon>Streptomyces violaceusniger group</taxon>
    </lineage>
</organism>
<reference evidence="2" key="1">
    <citation type="submission" date="2022-06" db="EMBL/GenBank/DDBJ databases">
        <title>WGS of actinobacteria.</title>
        <authorList>
            <person name="Thawai C."/>
        </authorList>
    </citation>
    <scope>NUCLEOTIDE SEQUENCE</scope>
    <source>
        <strain evidence="2">DSM 42010</strain>
    </source>
</reference>
<dbReference type="AlphaFoldDB" id="A0A9X2LUR2"/>
<dbReference type="RefSeq" id="WP_257631895.1">
    <property type="nucleotide sequence ID" value="NZ_JANIIC010000018.1"/>
</dbReference>
<comment type="caution">
    <text evidence="2">The sequence shown here is derived from an EMBL/GenBank/DDBJ whole genome shotgun (WGS) entry which is preliminary data.</text>
</comment>
<evidence type="ECO:0000313" key="2">
    <source>
        <dbReference type="EMBL" id="MCQ8830825.1"/>
    </source>
</evidence>
<dbReference type="Proteomes" id="UP001142400">
    <property type="component" value="Unassembled WGS sequence"/>
</dbReference>
<keyword evidence="3" id="KW-1185">Reference proteome</keyword>
<evidence type="ECO:0000313" key="3">
    <source>
        <dbReference type="Proteomes" id="UP001142400"/>
    </source>
</evidence>
<sequence length="124" mass="13081">MKESHEAATTRPGPAGIDPDTLTYQQFQGWNCALCGRTLGADRPLGTVTIGRGATRTTYEVRACAPSCAETSTGPAAETEWREAIEHAAGCPACRTPGAGCETGERLLHTYEEAARRARSGEGV</sequence>
<dbReference type="EMBL" id="JANIIC010000018">
    <property type="protein sequence ID" value="MCQ8830825.1"/>
    <property type="molecule type" value="Genomic_DNA"/>
</dbReference>